<evidence type="ECO:0000313" key="3">
    <source>
        <dbReference type="Proteomes" id="UP000294200"/>
    </source>
</evidence>
<keyword evidence="3" id="KW-1185">Reference proteome</keyword>
<name>A0A4R0WNX9_9BURK</name>
<evidence type="ECO:0000313" key="2">
    <source>
        <dbReference type="EMBL" id="TCF98763.1"/>
    </source>
</evidence>
<reference evidence="2 3" key="1">
    <citation type="submission" date="2017-02" db="EMBL/GenBank/DDBJ databases">
        <title>Paraburkholderia sophoroidis sp. nov. and Paraburkholderia steynii sp. nov. rhizobial symbionts of the fynbos legume Hypocalyptus sophoroides.</title>
        <authorList>
            <person name="Steenkamp E.T."/>
            <person name="Beukes C.W."/>
            <person name="Van Zyl E."/>
            <person name="Avontuur J."/>
            <person name="Chan W.Y."/>
            <person name="Hassen A."/>
            <person name="Palmer M."/>
            <person name="Mthombeni L."/>
            <person name="Phalane F."/>
            <person name="Sereme K."/>
            <person name="Venter S.N."/>
        </authorList>
    </citation>
    <scope>NUCLEOTIDE SEQUENCE [LARGE SCALE GENOMIC DNA]</scope>
    <source>
        <strain evidence="2 3">HC1.1ba</strain>
    </source>
</reference>
<dbReference type="EMBL" id="MWML01001118">
    <property type="protein sequence ID" value="TCF98763.1"/>
    <property type="molecule type" value="Genomic_DNA"/>
</dbReference>
<organism evidence="2 3">
    <name type="scientific">Paraburkholderia steynii</name>
    <dbReference type="NCBI Taxonomy" id="1245441"/>
    <lineage>
        <taxon>Bacteria</taxon>
        <taxon>Pseudomonadati</taxon>
        <taxon>Pseudomonadota</taxon>
        <taxon>Betaproteobacteria</taxon>
        <taxon>Burkholderiales</taxon>
        <taxon>Burkholderiaceae</taxon>
        <taxon>Paraburkholderia</taxon>
    </lineage>
</organism>
<dbReference type="GO" id="GO:0003700">
    <property type="term" value="F:DNA-binding transcription factor activity"/>
    <property type="evidence" value="ECO:0007669"/>
    <property type="project" value="InterPro"/>
</dbReference>
<comment type="caution">
    <text evidence="2">The sequence shown here is derived from an EMBL/GenBank/DDBJ whole genome shotgun (WGS) entry which is preliminary data.</text>
</comment>
<feature type="domain" description="HTH lysR-type" evidence="1">
    <location>
        <begin position="1"/>
        <end position="17"/>
    </location>
</feature>
<dbReference type="PROSITE" id="PS50931">
    <property type="entry name" value="HTH_LYSR"/>
    <property type="match status" value="1"/>
</dbReference>
<accession>A0A4R0WNX9</accession>
<dbReference type="Proteomes" id="UP000294200">
    <property type="component" value="Unassembled WGS sequence"/>
</dbReference>
<proteinExistence type="predicted"/>
<sequence>MLGLRLLERHPNGVSPTEFGKTLLGYVNTAAGAIEEGAHSLSVLHRLRKDAVSCAGSTVTMMLSLAAVDRFSQQHDQQSLRLLEGFTPAMA</sequence>
<dbReference type="AlphaFoldDB" id="A0A4R0WNX9"/>
<evidence type="ECO:0000259" key="1">
    <source>
        <dbReference type="PROSITE" id="PS50931"/>
    </source>
</evidence>
<gene>
    <name evidence="2" type="ORF">BZM27_55055</name>
</gene>
<protein>
    <recommendedName>
        <fullName evidence="1">HTH lysR-type domain-containing protein</fullName>
    </recommendedName>
</protein>
<dbReference type="InterPro" id="IPR000847">
    <property type="entry name" value="LysR_HTH_N"/>
</dbReference>